<feature type="region of interest" description="Disordered" evidence="1">
    <location>
        <begin position="136"/>
        <end position="155"/>
    </location>
</feature>
<accession>A0ABX6N6I7</accession>
<keyword evidence="3" id="KW-1185">Reference proteome</keyword>
<dbReference type="EMBL" id="CP053084">
    <property type="protein sequence ID" value="QJR29510.1"/>
    <property type="molecule type" value="Genomic_DNA"/>
</dbReference>
<proteinExistence type="predicted"/>
<dbReference type="InterPro" id="IPR021736">
    <property type="entry name" value="DUF3305"/>
</dbReference>
<name>A0ABX6N6I7_9BURK</name>
<evidence type="ECO:0000256" key="1">
    <source>
        <dbReference type="SAM" id="MobiDB-lite"/>
    </source>
</evidence>
<dbReference type="Pfam" id="PF11749">
    <property type="entry name" value="DUF3305"/>
    <property type="match status" value="1"/>
</dbReference>
<dbReference type="Proteomes" id="UP000501130">
    <property type="component" value="Chromosome"/>
</dbReference>
<sequence>MSAKFLVLGELALNVKIGKVAQNSPWQPFRWQVLEMGPVDVFMPQGADERVQTVNVEVYQDQLQGYFLNLDTETPFIFFGVRYPEDNKTQMPSVFEATFSYDEAARWMDSNEEVQTLPLPAPVASWLAELVQAKYQPEPKQRRRPQSFIKPEERG</sequence>
<dbReference type="RefSeq" id="WP_171098929.1">
    <property type="nucleotide sequence ID" value="NZ_CP053084.1"/>
</dbReference>
<reference evidence="2 3" key="1">
    <citation type="submission" date="2020-05" db="EMBL/GenBank/DDBJ databases">
        <title>Compete genome of Limnobacter sp. SAORIC-580.</title>
        <authorList>
            <person name="Song J."/>
            <person name="Cho J.-C."/>
        </authorList>
    </citation>
    <scope>NUCLEOTIDE SEQUENCE [LARGE SCALE GENOMIC DNA]</scope>
    <source>
        <strain evidence="2 3">SAORIC-580</strain>
    </source>
</reference>
<organism evidence="2 3">
    <name type="scientific">Limnobacter profundi</name>
    <dbReference type="NCBI Taxonomy" id="2732163"/>
    <lineage>
        <taxon>Bacteria</taxon>
        <taxon>Pseudomonadati</taxon>
        <taxon>Pseudomonadota</taxon>
        <taxon>Betaproteobacteria</taxon>
        <taxon>Burkholderiales</taxon>
        <taxon>Burkholderiaceae</taxon>
        <taxon>Limnobacter</taxon>
    </lineage>
</organism>
<gene>
    <name evidence="2" type="ORF">HKT17_07185</name>
</gene>
<evidence type="ECO:0000313" key="3">
    <source>
        <dbReference type="Proteomes" id="UP000501130"/>
    </source>
</evidence>
<protein>
    <submittedName>
        <fullName evidence="2">DUF3305 domain-containing protein</fullName>
    </submittedName>
</protein>
<evidence type="ECO:0000313" key="2">
    <source>
        <dbReference type="EMBL" id="QJR29510.1"/>
    </source>
</evidence>